<dbReference type="RefSeq" id="XP_030377842.1">
    <property type="nucleotide sequence ID" value="XM_030521982.1"/>
</dbReference>
<feature type="signal peptide" evidence="1">
    <location>
        <begin position="1"/>
        <end position="17"/>
    </location>
</feature>
<accession>A0A6J2TSF2</accession>
<organism evidence="2 3">
    <name type="scientific">Drosophila lebanonensis</name>
    <name type="common">Fruit fly</name>
    <name type="synonym">Scaptodrosophila lebanonensis</name>
    <dbReference type="NCBI Taxonomy" id="7225"/>
    <lineage>
        <taxon>Eukaryota</taxon>
        <taxon>Metazoa</taxon>
        <taxon>Ecdysozoa</taxon>
        <taxon>Arthropoda</taxon>
        <taxon>Hexapoda</taxon>
        <taxon>Insecta</taxon>
        <taxon>Pterygota</taxon>
        <taxon>Neoptera</taxon>
        <taxon>Endopterygota</taxon>
        <taxon>Diptera</taxon>
        <taxon>Brachycera</taxon>
        <taxon>Muscomorpha</taxon>
        <taxon>Ephydroidea</taxon>
        <taxon>Drosophilidae</taxon>
        <taxon>Scaptodrosophila</taxon>
    </lineage>
</organism>
<dbReference type="InterPro" id="IPR012674">
    <property type="entry name" value="Calycin"/>
</dbReference>
<evidence type="ECO:0000313" key="2">
    <source>
        <dbReference type="Proteomes" id="UP000504634"/>
    </source>
</evidence>
<feature type="chain" id="PRO_5026865031" evidence="1">
    <location>
        <begin position="18"/>
        <end position="147"/>
    </location>
</feature>
<reference evidence="3" key="1">
    <citation type="submission" date="2025-08" db="UniProtKB">
        <authorList>
            <consortium name="RefSeq"/>
        </authorList>
    </citation>
    <scope>IDENTIFICATION</scope>
    <source>
        <strain evidence="3">11010-0011.00</strain>
        <tissue evidence="3">Whole body</tissue>
    </source>
</reference>
<protein>
    <submittedName>
        <fullName evidence="3">Uncharacterized protein LOC115626598</fullName>
    </submittedName>
</protein>
<proteinExistence type="predicted"/>
<sequence>MQHRLIFICLFTIIASSDDDNSAVKYPLKGLCPIITSTVPKTTLRGKHWVTLTWAGSKKNQACSKKLIANHLKNYEKVHILATDNKKYALISGCNETITTNTYLNNVFGYTTQKKPTTAALKAMVAAMDKNRFDRKYLATPCDPNAL</sequence>
<gene>
    <name evidence="3" type="primary">LOC115626598</name>
</gene>
<dbReference type="Gene3D" id="2.40.128.20">
    <property type="match status" value="1"/>
</dbReference>
<dbReference type="GeneID" id="115626598"/>
<dbReference type="Proteomes" id="UP000504634">
    <property type="component" value="Unplaced"/>
</dbReference>
<name>A0A6J2TSF2_DROLE</name>
<evidence type="ECO:0000256" key="1">
    <source>
        <dbReference type="SAM" id="SignalP"/>
    </source>
</evidence>
<dbReference type="AlphaFoldDB" id="A0A6J2TSF2"/>
<dbReference type="SUPFAM" id="SSF50814">
    <property type="entry name" value="Lipocalins"/>
    <property type="match status" value="1"/>
</dbReference>
<evidence type="ECO:0000313" key="3">
    <source>
        <dbReference type="RefSeq" id="XP_030377842.1"/>
    </source>
</evidence>
<keyword evidence="2" id="KW-1185">Reference proteome</keyword>
<keyword evidence="1" id="KW-0732">Signal</keyword>